<proteinExistence type="predicted"/>
<keyword evidence="2" id="KW-1185">Reference proteome</keyword>
<sequence length="50" mass="5857">MEQSTARTDSRSFLLGVYFNPGPWWLFGRTFRWKTGNPYYNIGLLSSYSS</sequence>
<gene>
    <name evidence="1" type="ORF">ANCCAN_09040</name>
</gene>
<protein>
    <submittedName>
        <fullName evidence="1">Uncharacterized protein</fullName>
    </submittedName>
</protein>
<evidence type="ECO:0000313" key="2">
    <source>
        <dbReference type="Proteomes" id="UP000252519"/>
    </source>
</evidence>
<comment type="caution">
    <text evidence="1">The sequence shown here is derived from an EMBL/GenBank/DDBJ whole genome shotgun (WGS) entry which is preliminary data.</text>
</comment>
<dbReference type="AlphaFoldDB" id="A0A368GKQ0"/>
<name>A0A368GKQ0_ANCCA</name>
<dbReference type="EMBL" id="JOJR01000116">
    <property type="protein sequence ID" value="RCN44936.1"/>
    <property type="molecule type" value="Genomic_DNA"/>
</dbReference>
<reference evidence="1 2" key="1">
    <citation type="submission" date="2014-10" db="EMBL/GenBank/DDBJ databases">
        <title>Draft genome of the hookworm Ancylostoma caninum.</title>
        <authorList>
            <person name="Mitreva M."/>
        </authorList>
    </citation>
    <scope>NUCLEOTIDE SEQUENCE [LARGE SCALE GENOMIC DNA]</scope>
    <source>
        <strain evidence="1 2">Baltimore</strain>
    </source>
</reference>
<organism evidence="1 2">
    <name type="scientific">Ancylostoma caninum</name>
    <name type="common">Dog hookworm</name>
    <dbReference type="NCBI Taxonomy" id="29170"/>
    <lineage>
        <taxon>Eukaryota</taxon>
        <taxon>Metazoa</taxon>
        <taxon>Ecdysozoa</taxon>
        <taxon>Nematoda</taxon>
        <taxon>Chromadorea</taxon>
        <taxon>Rhabditida</taxon>
        <taxon>Rhabditina</taxon>
        <taxon>Rhabditomorpha</taxon>
        <taxon>Strongyloidea</taxon>
        <taxon>Ancylostomatidae</taxon>
        <taxon>Ancylostomatinae</taxon>
        <taxon>Ancylostoma</taxon>
    </lineage>
</organism>
<evidence type="ECO:0000313" key="1">
    <source>
        <dbReference type="EMBL" id="RCN44936.1"/>
    </source>
</evidence>
<accession>A0A368GKQ0</accession>
<dbReference type="Proteomes" id="UP000252519">
    <property type="component" value="Unassembled WGS sequence"/>
</dbReference>